<dbReference type="SUPFAM" id="SSF56672">
    <property type="entry name" value="DNA/RNA polymerases"/>
    <property type="match status" value="2"/>
</dbReference>
<keyword evidence="5" id="KW-0378">Hydrolase</keyword>
<dbReference type="InterPro" id="IPR036397">
    <property type="entry name" value="RNaseH_sf"/>
</dbReference>
<dbReference type="InterPro" id="IPR043128">
    <property type="entry name" value="Rev_trsase/Diguanyl_cyclase"/>
</dbReference>
<dbReference type="GO" id="GO:0003676">
    <property type="term" value="F:nucleic acid binding"/>
    <property type="evidence" value="ECO:0007669"/>
    <property type="project" value="InterPro"/>
</dbReference>
<dbReference type="Gene3D" id="3.10.10.10">
    <property type="entry name" value="HIV Type 1 Reverse Transcriptase, subunit A, domain 1"/>
    <property type="match status" value="1"/>
</dbReference>
<dbReference type="Gene3D" id="3.30.420.10">
    <property type="entry name" value="Ribonuclease H-like superfamily/Ribonuclease H"/>
    <property type="match status" value="1"/>
</dbReference>
<protein>
    <recommendedName>
        <fullName evidence="11">Polyprotein</fullName>
    </recommendedName>
</protein>
<evidence type="ECO:0000313" key="9">
    <source>
        <dbReference type="EMBL" id="WMV07890.1"/>
    </source>
</evidence>
<evidence type="ECO:0000256" key="2">
    <source>
        <dbReference type="ARBA" id="ARBA00022695"/>
    </source>
</evidence>
<dbReference type="GO" id="GO:0004519">
    <property type="term" value="F:endonuclease activity"/>
    <property type="evidence" value="ECO:0007669"/>
    <property type="project" value="UniProtKB-KW"/>
</dbReference>
<reference evidence="9" key="1">
    <citation type="submission" date="2023-08" db="EMBL/GenBank/DDBJ databases">
        <title>A de novo genome assembly of Solanum verrucosum Schlechtendal, a Mexican diploid species geographically isolated from the other diploid A-genome species in potato relatives.</title>
        <authorList>
            <person name="Hosaka K."/>
        </authorList>
    </citation>
    <scope>NUCLEOTIDE SEQUENCE</scope>
    <source>
        <tissue evidence="9">Young leaves</tissue>
    </source>
</reference>
<dbReference type="InterPro" id="IPR041588">
    <property type="entry name" value="Integrase_H2C2"/>
</dbReference>
<dbReference type="GO" id="GO:0003964">
    <property type="term" value="F:RNA-directed DNA polymerase activity"/>
    <property type="evidence" value="ECO:0007669"/>
    <property type="project" value="UniProtKB-KW"/>
</dbReference>
<dbReference type="InterPro" id="IPR050951">
    <property type="entry name" value="Retrovirus_Pol_polyprotein"/>
</dbReference>
<evidence type="ECO:0000256" key="3">
    <source>
        <dbReference type="ARBA" id="ARBA00022722"/>
    </source>
</evidence>
<dbReference type="CDD" id="cd01647">
    <property type="entry name" value="RT_LTR"/>
    <property type="match status" value="1"/>
</dbReference>
<organism evidence="9 10">
    <name type="scientific">Solanum verrucosum</name>
    <dbReference type="NCBI Taxonomy" id="315347"/>
    <lineage>
        <taxon>Eukaryota</taxon>
        <taxon>Viridiplantae</taxon>
        <taxon>Streptophyta</taxon>
        <taxon>Embryophyta</taxon>
        <taxon>Tracheophyta</taxon>
        <taxon>Spermatophyta</taxon>
        <taxon>Magnoliopsida</taxon>
        <taxon>eudicotyledons</taxon>
        <taxon>Gunneridae</taxon>
        <taxon>Pentapetalae</taxon>
        <taxon>asterids</taxon>
        <taxon>lamiids</taxon>
        <taxon>Solanales</taxon>
        <taxon>Solanaceae</taxon>
        <taxon>Solanoideae</taxon>
        <taxon>Solaneae</taxon>
        <taxon>Solanum</taxon>
    </lineage>
</organism>
<keyword evidence="1" id="KW-0808">Transferase</keyword>
<accession>A0AAF0PRK2</accession>
<keyword evidence="3" id="KW-0540">Nuclease</keyword>
<dbReference type="Gene3D" id="1.10.340.70">
    <property type="match status" value="1"/>
</dbReference>
<dbReference type="InterPro" id="IPR041373">
    <property type="entry name" value="RT_RNaseH"/>
</dbReference>
<evidence type="ECO:0000256" key="1">
    <source>
        <dbReference type="ARBA" id="ARBA00022679"/>
    </source>
</evidence>
<feature type="domain" description="Reverse transcriptase RNase H-like" evidence="7">
    <location>
        <begin position="4"/>
        <end position="79"/>
    </location>
</feature>
<evidence type="ECO:0000256" key="4">
    <source>
        <dbReference type="ARBA" id="ARBA00022759"/>
    </source>
</evidence>
<dbReference type="Pfam" id="PF17921">
    <property type="entry name" value="Integrase_H2C2"/>
    <property type="match status" value="1"/>
</dbReference>
<keyword evidence="6" id="KW-0695">RNA-directed DNA polymerase</keyword>
<dbReference type="PANTHER" id="PTHR37984:SF5">
    <property type="entry name" value="PROTEIN NYNRIN-LIKE"/>
    <property type="match status" value="1"/>
</dbReference>
<name>A0AAF0PRK2_SOLVR</name>
<keyword evidence="2" id="KW-0548">Nucleotidyltransferase</keyword>
<gene>
    <name evidence="9" type="ORF">MTR67_001275</name>
</gene>
<evidence type="ECO:0000259" key="7">
    <source>
        <dbReference type="Pfam" id="PF17917"/>
    </source>
</evidence>
<dbReference type="Gene3D" id="3.30.70.270">
    <property type="match status" value="2"/>
</dbReference>
<dbReference type="CDD" id="cd09274">
    <property type="entry name" value="RNase_HI_RT_Ty3"/>
    <property type="match status" value="1"/>
</dbReference>
<evidence type="ECO:0000256" key="6">
    <source>
        <dbReference type="ARBA" id="ARBA00022918"/>
    </source>
</evidence>
<dbReference type="PANTHER" id="PTHR37984">
    <property type="entry name" value="PROTEIN CBG26694"/>
    <property type="match status" value="1"/>
</dbReference>
<evidence type="ECO:0000256" key="5">
    <source>
        <dbReference type="ARBA" id="ARBA00022801"/>
    </source>
</evidence>
<keyword evidence="10" id="KW-1185">Reference proteome</keyword>
<evidence type="ECO:0008006" key="11">
    <source>
        <dbReference type="Google" id="ProtNLM"/>
    </source>
</evidence>
<sequence length="405" mass="47189">MQDKNVIAYASHQLKVHERNYSTHDLELAAVVFALKIWQHYLYGVKCEVFTDHRGLQHMFTQKDLNLRHQRWKELLKDYDVTIQYHPGKANVVVDALSRKAVSMSSLACLNVSKRPLAKEIKILESKFMQLGISERGGVLASIEVMATFIDEIKAKQFEDENLEELRKKTANSKAQETTLDADSVLNFKGRICVPRVDDLIEKLLAKSHDLRYSIHPGVTKMYRDLKRIYWWPGMKKDIAEFVAKCPNCQQVKMAPAELREMKAQLQELLEKGFIRPSVSPWGAPVLFVKKKYGTLRLCFYYRQLNRITIKNRYPLPRIDDLFDQLKGAKVFSKIDLRSSEDYDKHLRIILQISKEKELYAKLFKCEFWLDEVTFLGHVVSAEGVKVDPSKIQAVVEWRYRLSFD</sequence>
<feature type="domain" description="Integrase zinc-binding" evidence="8">
    <location>
        <begin position="199"/>
        <end position="253"/>
    </location>
</feature>
<dbReference type="EMBL" id="CP133612">
    <property type="protein sequence ID" value="WMV07890.1"/>
    <property type="molecule type" value="Genomic_DNA"/>
</dbReference>
<evidence type="ECO:0000313" key="10">
    <source>
        <dbReference type="Proteomes" id="UP001234989"/>
    </source>
</evidence>
<dbReference type="AlphaFoldDB" id="A0AAF0PRK2"/>
<proteinExistence type="predicted"/>
<dbReference type="Pfam" id="PF17917">
    <property type="entry name" value="RT_RNaseH"/>
    <property type="match status" value="1"/>
</dbReference>
<dbReference type="InterPro" id="IPR043502">
    <property type="entry name" value="DNA/RNA_pol_sf"/>
</dbReference>
<keyword evidence="4" id="KW-0255">Endonuclease</keyword>
<dbReference type="Proteomes" id="UP001234989">
    <property type="component" value="Chromosome 1"/>
</dbReference>
<evidence type="ECO:0000259" key="8">
    <source>
        <dbReference type="Pfam" id="PF17921"/>
    </source>
</evidence>
<dbReference type="GO" id="GO:0016787">
    <property type="term" value="F:hydrolase activity"/>
    <property type="evidence" value="ECO:0007669"/>
    <property type="project" value="UniProtKB-KW"/>
</dbReference>